<reference evidence="3" key="1">
    <citation type="submission" date="2025-08" db="UniProtKB">
        <authorList>
            <consortium name="RefSeq"/>
        </authorList>
    </citation>
    <scope>IDENTIFICATION</scope>
</reference>
<feature type="domain" description="Reverse transcriptase" evidence="1">
    <location>
        <begin position="110"/>
        <end position="357"/>
    </location>
</feature>
<dbReference type="InterPro" id="IPR043502">
    <property type="entry name" value="DNA/RNA_pol_sf"/>
</dbReference>
<evidence type="ECO:0000259" key="1">
    <source>
        <dbReference type="PROSITE" id="PS50878"/>
    </source>
</evidence>
<dbReference type="RefSeq" id="XP_022111224.1">
    <property type="nucleotide sequence ID" value="XM_022255532.1"/>
</dbReference>
<dbReference type="AlphaFoldDB" id="A0A8B8A0L8"/>
<organism evidence="2 3">
    <name type="scientific">Acanthaster planci</name>
    <name type="common">Crown-of-thorns starfish</name>
    <dbReference type="NCBI Taxonomy" id="133434"/>
    <lineage>
        <taxon>Eukaryota</taxon>
        <taxon>Metazoa</taxon>
        <taxon>Echinodermata</taxon>
        <taxon>Eleutherozoa</taxon>
        <taxon>Asterozoa</taxon>
        <taxon>Asteroidea</taxon>
        <taxon>Valvatacea</taxon>
        <taxon>Valvatida</taxon>
        <taxon>Acanthasteridae</taxon>
        <taxon>Acanthaster</taxon>
    </lineage>
</organism>
<gene>
    <name evidence="3" type="primary">LOC110990496</name>
</gene>
<dbReference type="InterPro" id="IPR058912">
    <property type="entry name" value="HTH_animal"/>
</dbReference>
<protein>
    <submittedName>
        <fullName evidence="3">Uncharacterized protein LOC110990496</fullName>
    </submittedName>
</protein>
<dbReference type="OrthoDB" id="10058907at2759"/>
<dbReference type="KEGG" id="aplc:110990496"/>
<dbReference type="PROSITE" id="PS50878">
    <property type="entry name" value="RT_POL"/>
    <property type="match status" value="1"/>
</dbReference>
<dbReference type="Proteomes" id="UP000694845">
    <property type="component" value="Unplaced"/>
</dbReference>
<dbReference type="CDD" id="cd00304">
    <property type="entry name" value="RT_like"/>
    <property type="match status" value="1"/>
</dbReference>
<proteinExistence type="predicted"/>
<evidence type="ECO:0000313" key="3">
    <source>
        <dbReference type="RefSeq" id="XP_022111224.1"/>
    </source>
</evidence>
<evidence type="ECO:0000313" key="2">
    <source>
        <dbReference type="Proteomes" id="UP000694845"/>
    </source>
</evidence>
<dbReference type="Pfam" id="PF00078">
    <property type="entry name" value="RVT_1"/>
    <property type="match status" value="1"/>
</dbReference>
<keyword evidence="2" id="KW-1185">Reference proteome</keyword>
<sequence length="436" mass="48455">MSYPVDTMEINLASIQTICSKGSLGADRRFDPKVLGNHRVLDATDKEGQVVDLPADKGRASVILDAHTYRDKMGELISTGPYRKLAKDPTDRLCRKITAQLLVKSGNLDDATYRKLRPTSKQPPRMYGLPKIHKPGTALRPIVSCVSSFAYNLSKHLAGILSPLTGNTPNTVPNSIAFAEFLRAQHISSHEVLISFDVVSLFTNVPIDGACCVALRRLEEDPELPDRTSLSPAEIVSLLEFVLRSTYFLYDGSCYEQTDGAAMGSPVSAVIANLYMESFEEEALQSCPPDCCPTLWKRYVDDTFVIAPRDQVSPLLDHLNSLKPSIQFTIENEQDNSIAFLDTMVHRKPDGSLTSTVYRKPTHTDQYLAFDSHHPVSVKRGVAKCLHDRDSRLVTRPHHTAAERRRITAALTANGYPAFFIRQSSRPKTSTEVERP</sequence>
<dbReference type="SUPFAM" id="SSF56672">
    <property type="entry name" value="DNA/RNA polymerases"/>
    <property type="match status" value="1"/>
</dbReference>
<dbReference type="InterPro" id="IPR000477">
    <property type="entry name" value="RT_dom"/>
</dbReference>
<dbReference type="OMA" id="MINENEM"/>
<dbReference type="GeneID" id="110990496"/>
<dbReference type="Pfam" id="PF26215">
    <property type="entry name" value="HTH_animal"/>
    <property type="match status" value="1"/>
</dbReference>
<dbReference type="PANTHER" id="PTHR21301">
    <property type="entry name" value="REVERSE TRANSCRIPTASE"/>
    <property type="match status" value="1"/>
</dbReference>
<dbReference type="PANTHER" id="PTHR21301:SF11">
    <property type="entry name" value="GIY-YIG DOMAIN-CONTAINING PROTEIN"/>
    <property type="match status" value="1"/>
</dbReference>
<name>A0A8B8A0L8_ACAPL</name>
<accession>A0A8B8A0L8</accession>